<keyword evidence="2" id="KW-0378">Hydrolase</keyword>
<dbReference type="PANTHER" id="PTHR10858:SF23">
    <property type="entry name" value="DEOXYRIBONUCLEASE II"/>
    <property type="match status" value="1"/>
</dbReference>
<accession>X6NUR6</accession>
<feature type="chain" id="PRO_5004976936" evidence="3">
    <location>
        <begin position="27"/>
        <end position="382"/>
    </location>
</feature>
<dbReference type="Pfam" id="PF03265">
    <property type="entry name" value="DNase_II"/>
    <property type="match status" value="1"/>
</dbReference>
<dbReference type="InterPro" id="IPR004947">
    <property type="entry name" value="DNase_II"/>
</dbReference>
<comment type="similarity">
    <text evidence="1">Belongs to the DNase II family.</text>
</comment>
<dbReference type="EMBL" id="ASPP01005705">
    <property type="protein sequence ID" value="ETO30045.1"/>
    <property type="molecule type" value="Genomic_DNA"/>
</dbReference>
<dbReference type="AlphaFoldDB" id="X6NUR6"/>
<dbReference type="GO" id="GO:0004531">
    <property type="term" value="F:deoxyribonuclease II activity"/>
    <property type="evidence" value="ECO:0007669"/>
    <property type="project" value="InterPro"/>
</dbReference>
<dbReference type="OMA" id="HMPQLCA"/>
<proteinExistence type="inferred from homology"/>
<organism evidence="4 5">
    <name type="scientific">Reticulomyxa filosa</name>
    <dbReference type="NCBI Taxonomy" id="46433"/>
    <lineage>
        <taxon>Eukaryota</taxon>
        <taxon>Sar</taxon>
        <taxon>Rhizaria</taxon>
        <taxon>Retaria</taxon>
        <taxon>Foraminifera</taxon>
        <taxon>Monothalamids</taxon>
        <taxon>Reticulomyxidae</taxon>
        <taxon>Reticulomyxa</taxon>
    </lineage>
</organism>
<keyword evidence="5" id="KW-1185">Reference proteome</keyword>
<protein>
    <submittedName>
        <fullName evidence="4">Deoxyribonuclease-2-alpha</fullName>
    </submittedName>
</protein>
<comment type="caution">
    <text evidence="4">The sequence shown here is derived from an EMBL/GenBank/DDBJ whole genome shotgun (WGS) entry which is preliminary data.</text>
</comment>
<keyword evidence="3" id="KW-0732">Signal</keyword>
<dbReference type="OrthoDB" id="10261598at2759"/>
<evidence type="ECO:0000313" key="5">
    <source>
        <dbReference type="Proteomes" id="UP000023152"/>
    </source>
</evidence>
<gene>
    <name evidence="4" type="ORF">RFI_07074</name>
</gene>
<evidence type="ECO:0000256" key="3">
    <source>
        <dbReference type="SAM" id="SignalP"/>
    </source>
</evidence>
<evidence type="ECO:0000256" key="2">
    <source>
        <dbReference type="ARBA" id="ARBA00022801"/>
    </source>
</evidence>
<reference evidence="4 5" key="1">
    <citation type="journal article" date="2013" name="Curr. Biol.">
        <title>The Genome of the Foraminiferan Reticulomyxa filosa.</title>
        <authorList>
            <person name="Glockner G."/>
            <person name="Hulsmann N."/>
            <person name="Schleicher M."/>
            <person name="Noegel A.A."/>
            <person name="Eichinger L."/>
            <person name="Gallinger C."/>
            <person name="Pawlowski J."/>
            <person name="Sierra R."/>
            <person name="Euteneuer U."/>
            <person name="Pillet L."/>
            <person name="Moustafa A."/>
            <person name="Platzer M."/>
            <person name="Groth M."/>
            <person name="Szafranski K."/>
            <person name="Schliwa M."/>
        </authorList>
    </citation>
    <scope>NUCLEOTIDE SEQUENCE [LARGE SCALE GENOMIC DNA]</scope>
</reference>
<feature type="signal peptide" evidence="3">
    <location>
        <begin position="1"/>
        <end position="26"/>
    </location>
</feature>
<sequence length="382" mass="43451">MMFVEKQSITVRLFVLLSVLVWCVNSGLQCLDNSGSPVDWWFIYKVNNGYTYAYFENEAEVGLKVQTNGQTLQSGQNSALERTLNQIYKNKTTVNYIIYNDEKLDGSTPSGYGHTKGVLAFDARQNFQSVTLFRVHFEKKKKGGGKDTTNNQSKKKKKAYQFASSTTYAQSFLCLTFTNYSEMNVSAYQLRYEKPYVLNYNIVDNESKWDNWNQVTGKKWLSGKSIQQMSTWKRFPLVHFARSGDISTDIMEAIISPYYHCSFAWETWIRSPAEDSYCPPTYSYMELNVNLVTFADGTSFKETQDHSKIGISFSCTSQLIVCVGSLNRMTSQDARGGGYACFYHANLWNTLNSSFFNISYCPANSTTTTTTIPTYADAHCNS</sequence>
<dbReference type="PANTHER" id="PTHR10858">
    <property type="entry name" value="DEOXYRIBONUCLEASE II"/>
    <property type="match status" value="1"/>
</dbReference>
<name>X6NUR6_RETFI</name>
<dbReference type="Proteomes" id="UP000023152">
    <property type="component" value="Unassembled WGS sequence"/>
</dbReference>
<evidence type="ECO:0000256" key="1">
    <source>
        <dbReference type="ARBA" id="ARBA00007527"/>
    </source>
</evidence>
<evidence type="ECO:0000313" key="4">
    <source>
        <dbReference type="EMBL" id="ETO30045.1"/>
    </source>
</evidence>